<evidence type="ECO:0000313" key="9">
    <source>
        <dbReference type="EMBL" id="EKU50149.1"/>
    </source>
</evidence>
<proteinExistence type="inferred from homology"/>
<dbReference type="OrthoDB" id="9763983at2"/>
<dbReference type="NCBIfam" id="NF003611">
    <property type="entry name" value="PRK05257.3-2"/>
    <property type="match status" value="1"/>
</dbReference>
<accession>K9AS46</accession>
<dbReference type="NCBIfam" id="NF003604">
    <property type="entry name" value="PRK05257.1-3"/>
    <property type="match status" value="1"/>
</dbReference>
<dbReference type="EMBL" id="AMSQ01000003">
    <property type="protein sequence ID" value="EKU50149.1"/>
    <property type="molecule type" value="Genomic_DNA"/>
</dbReference>
<dbReference type="HAMAP" id="MF_00212">
    <property type="entry name" value="MQO"/>
    <property type="match status" value="1"/>
</dbReference>
<name>K9AS46_9STAP</name>
<dbReference type="GO" id="GO:0006099">
    <property type="term" value="P:tricarboxylic acid cycle"/>
    <property type="evidence" value="ECO:0007669"/>
    <property type="project" value="UniProtKB-UniRule"/>
</dbReference>
<dbReference type="NCBIfam" id="TIGR01320">
    <property type="entry name" value="mal_quin_oxido"/>
    <property type="match status" value="1"/>
</dbReference>
<dbReference type="SUPFAM" id="SSF51905">
    <property type="entry name" value="FAD/NAD(P)-binding domain"/>
    <property type="match status" value="1"/>
</dbReference>
<evidence type="ECO:0000256" key="2">
    <source>
        <dbReference type="ARBA" id="ARBA00001974"/>
    </source>
</evidence>
<evidence type="ECO:0000256" key="5">
    <source>
        <dbReference type="ARBA" id="ARBA00022630"/>
    </source>
</evidence>
<comment type="cofactor">
    <cofactor evidence="2 8">
        <name>FAD</name>
        <dbReference type="ChEBI" id="CHEBI:57692"/>
    </cofactor>
</comment>
<dbReference type="Pfam" id="PF06039">
    <property type="entry name" value="Mqo"/>
    <property type="match status" value="1"/>
</dbReference>
<dbReference type="InterPro" id="IPR006231">
    <property type="entry name" value="MQO"/>
</dbReference>
<dbReference type="eggNOG" id="COG0579">
    <property type="taxonomic scope" value="Bacteria"/>
</dbReference>
<organism evidence="9 10">
    <name type="scientific">Staphylococcus massiliensis S46</name>
    <dbReference type="NCBI Taxonomy" id="1229783"/>
    <lineage>
        <taxon>Bacteria</taxon>
        <taxon>Bacillati</taxon>
        <taxon>Bacillota</taxon>
        <taxon>Bacilli</taxon>
        <taxon>Bacillales</taxon>
        <taxon>Staphylococcaceae</taxon>
        <taxon>Staphylococcus</taxon>
    </lineage>
</organism>
<evidence type="ECO:0000313" key="10">
    <source>
        <dbReference type="Proteomes" id="UP000009885"/>
    </source>
</evidence>
<keyword evidence="10" id="KW-1185">Reference proteome</keyword>
<sequence>MSTPKSKDIILIGAGVLSTTFGTLLKHIEPNWNIKVFERLDQPGIESSNERNNAGTGHAALCELNYTVKQPDGSVDVEKAKVINEQFEISKQFWSFLVDQKEIKDPKSFIHPLPHISFVQGINNVDFLKNRYEKLKQHHMFKDIEYTEDREVMKKWIPLMMNSRTSQVKVAASKIDDGTDVNFGELTRQMAKNLDEYDKAEVRYCHEVVDFKQLDDGRWEVTVHDLIDKTTQYHVADYIFIGAGGHAIPLLQKTKIPESKNLGGFPISGAFLVCNKPEIVNQHNAKVYGKEPPGTPPMTVPHLDRRFLGDEESLLFGPFAEIGPKFLKNGSNLDLFKSVNPNNVLTMLSSAVKNVPLLKYSVQQVLMKKEDRMQELRRFVPDAKDEDWDLLIAGKRVQVIKDTEEYGKGFIQFGTEVVNSKDHSVIALLGESPGASTSVSVALEVLERNFSEKMGDWDAKLKEIIPSYGQSLIEDEALLQQIRAKSAQSLQLK</sequence>
<keyword evidence="4 8" id="KW-0816">Tricarboxylic acid cycle</keyword>
<dbReference type="InterPro" id="IPR036188">
    <property type="entry name" value="FAD/NAD-bd_sf"/>
</dbReference>
<comment type="pathway">
    <text evidence="3 8">Carbohydrate metabolism; tricarboxylic acid cycle; oxaloacetate from (S)-malate (quinone route): step 1/1.</text>
</comment>
<comment type="similarity">
    <text evidence="8">Belongs to the MQO family.</text>
</comment>
<comment type="catalytic activity">
    <reaction evidence="1 8">
        <text>(S)-malate + a quinone = a quinol + oxaloacetate</text>
        <dbReference type="Rhea" id="RHEA:46012"/>
        <dbReference type="ChEBI" id="CHEBI:15589"/>
        <dbReference type="ChEBI" id="CHEBI:16452"/>
        <dbReference type="ChEBI" id="CHEBI:24646"/>
        <dbReference type="ChEBI" id="CHEBI:132124"/>
        <dbReference type="EC" id="1.1.5.4"/>
    </reaction>
</comment>
<evidence type="ECO:0000256" key="1">
    <source>
        <dbReference type="ARBA" id="ARBA00001139"/>
    </source>
</evidence>
<evidence type="ECO:0000256" key="6">
    <source>
        <dbReference type="ARBA" id="ARBA00022827"/>
    </source>
</evidence>
<keyword evidence="7 8" id="KW-0560">Oxidoreductase</keyword>
<dbReference type="PANTHER" id="PTHR43104:SF2">
    <property type="entry name" value="L-2-HYDROXYGLUTARATE DEHYDROGENASE, MITOCHONDRIAL"/>
    <property type="match status" value="1"/>
</dbReference>
<dbReference type="EC" id="1.1.5.4" evidence="8"/>
<evidence type="ECO:0000256" key="3">
    <source>
        <dbReference type="ARBA" id="ARBA00005012"/>
    </source>
</evidence>
<gene>
    <name evidence="8" type="primary">mqo</name>
    <name evidence="9" type="ORF">C273_02743</name>
</gene>
<dbReference type="UniPathway" id="UPA00223">
    <property type="reaction ID" value="UER01008"/>
</dbReference>
<dbReference type="NCBIfam" id="NF009875">
    <property type="entry name" value="PRK13339.1"/>
    <property type="match status" value="1"/>
</dbReference>
<dbReference type="PATRIC" id="fig|1229783.3.peg.555"/>
<dbReference type="RefSeq" id="WP_009382404.1">
    <property type="nucleotide sequence ID" value="NZ_AMSQ01000003.1"/>
</dbReference>
<reference evidence="9 10" key="1">
    <citation type="journal article" date="2013" name="Genome Announc.">
        <title>Genome Sequence of Staphylococcus massiliensis Strain S46, Isolated from the Surface of Healthy Human Skin.</title>
        <authorList>
            <person name="Srivastav R."/>
            <person name="Singh A."/>
            <person name="Jangir P.K."/>
            <person name="Kumari C."/>
            <person name="Muduli S."/>
            <person name="Sharma R."/>
        </authorList>
    </citation>
    <scope>NUCLEOTIDE SEQUENCE [LARGE SCALE GENOMIC DNA]</scope>
    <source>
        <strain evidence="9 10">S46</strain>
    </source>
</reference>
<keyword evidence="5 8" id="KW-0285">Flavoprotein</keyword>
<dbReference type="NCBIfam" id="NF003606">
    <property type="entry name" value="PRK05257.2-1"/>
    <property type="match status" value="1"/>
</dbReference>
<dbReference type="GO" id="GO:0047545">
    <property type="term" value="F:(S)-2-hydroxyglutarate dehydrogenase activity"/>
    <property type="evidence" value="ECO:0007669"/>
    <property type="project" value="TreeGrafter"/>
</dbReference>
<protein>
    <recommendedName>
        <fullName evidence="8">Probable malate:quinone oxidoreductase</fullName>
        <ecNumber evidence="8">1.1.5.4</ecNumber>
    </recommendedName>
    <alternativeName>
        <fullName evidence="8">MQO</fullName>
    </alternativeName>
    <alternativeName>
        <fullName evidence="8">Malate dehydrogenase [quinone]</fullName>
    </alternativeName>
</protein>
<dbReference type="Proteomes" id="UP000009885">
    <property type="component" value="Unassembled WGS sequence"/>
</dbReference>
<evidence type="ECO:0000256" key="7">
    <source>
        <dbReference type="ARBA" id="ARBA00023002"/>
    </source>
</evidence>
<dbReference type="STRING" id="1229783.C273_02743"/>
<keyword evidence="6 8" id="KW-0274">FAD</keyword>
<dbReference type="AlphaFoldDB" id="K9AS46"/>
<evidence type="ECO:0000256" key="4">
    <source>
        <dbReference type="ARBA" id="ARBA00022532"/>
    </source>
</evidence>
<dbReference type="PANTHER" id="PTHR43104">
    <property type="entry name" value="L-2-HYDROXYGLUTARATE DEHYDROGENASE, MITOCHONDRIAL"/>
    <property type="match status" value="1"/>
</dbReference>
<evidence type="ECO:0000256" key="8">
    <source>
        <dbReference type="HAMAP-Rule" id="MF_00212"/>
    </source>
</evidence>
<dbReference type="GO" id="GO:0008924">
    <property type="term" value="F:L-malate dehydrogenase (quinone) activity"/>
    <property type="evidence" value="ECO:0007669"/>
    <property type="project" value="UniProtKB-UniRule"/>
</dbReference>
<comment type="caution">
    <text evidence="9">The sequence shown here is derived from an EMBL/GenBank/DDBJ whole genome shotgun (WGS) entry which is preliminary data.</text>
</comment>